<reference evidence="5 6" key="1">
    <citation type="submission" date="2024-02" db="EMBL/GenBank/DDBJ databases">
        <title>Roseibium algae sp. nov., isolated from marine alga (Grateloupia sp.), showing potential in myo-inositol conversion.</title>
        <authorList>
            <person name="Wang Y."/>
        </authorList>
    </citation>
    <scope>NUCLEOTIDE SEQUENCE [LARGE SCALE GENOMIC DNA]</scope>
    <source>
        <strain evidence="5 6">H3510</strain>
    </source>
</reference>
<dbReference type="SUPFAM" id="SSF51604">
    <property type="entry name" value="Enolase C-terminal domain-like"/>
    <property type="match status" value="1"/>
</dbReference>
<dbReference type="InterPro" id="IPR013342">
    <property type="entry name" value="Mandelate_racemase_C"/>
</dbReference>
<keyword evidence="6" id="KW-1185">Reference proteome</keyword>
<dbReference type="SFLD" id="SFLDG00179">
    <property type="entry name" value="mandelate_racemase"/>
    <property type="match status" value="1"/>
</dbReference>
<dbReference type="SMART" id="SM00922">
    <property type="entry name" value="MR_MLE"/>
    <property type="match status" value="1"/>
</dbReference>
<keyword evidence="3" id="KW-0460">Magnesium</keyword>
<dbReference type="RefSeq" id="WP_340275878.1">
    <property type="nucleotide sequence ID" value="NZ_JBAKIA010000012.1"/>
</dbReference>
<dbReference type="SUPFAM" id="SSF54826">
    <property type="entry name" value="Enolase N-terminal domain-like"/>
    <property type="match status" value="1"/>
</dbReference>
<organism evidence="5 6">
    <name type="scientific">Roseibium algae</name>
    <dbReference type="NCBI Taxonomy" id="3123038"/>
    <lineage>
        <taxon>Bacteria</taxon>
        <taxon>Pseudomonadati</taxon>
        <taxon>Pseudomonadota</taxon>
        <taxon>Alphaproteobacteria</taxon>
        <taxon>Hyphomicrobiales</taxon>
        <taxon>Stappiaceae</taxon>
        <taxon>Roseibium</taxon>
    </lineage>
</organism>
<proteinExistence type="predicted"/>
<feature type="domain" description="Mandelate racemase/muconate lactonizing enzyme C-terminal" evidence="4">
    <location>
        <begin position="147"/>
        <end position="244"/>
    </location>
</feature>
<dbReference type="CDD" id="cd03316">
    <property type="entry name" value="MR_like"/>
    <property type="match status" value="1"/>
</dbReference>
<dbReference type="InterPro" id="IPR046945">
    <property type="entry name" value="RHMD-like"/>
</dbReference>
<gene>
    <name evidence="5" type="ORF">V6575_16475</name>
</gene>
<comment type="caution">
    <text evidence="5">The sequence shown here is derived from an EMBL/GenBank/DDBJ whole genome shotgun (WGS) entry which is preliminary data.</text>
</comment>
<dbReference type="InterPro" id="IPR029017">
    <property type="entry name" value="Enolase-like_N"/>
</dbReference>
<evidence type="ECO:0000313" key="6">
    <source>
        <dbReference type="Proteomes" id="UP001385499"/>
    </source>
</evidence>
<dbReference type="PANTHER" id="PTHR13794:SF58">
    <property type="entry name" value="MITOCHONDRIAL ENOLASE SUPERFAMILY MEMBER 1"/>
    <property type="match status" value="1"/>
</dbReference>
<dbReference type="Gene3D" id="3.30.390.10">
    <property type="entry name" value="Enolase-like, N-terminal domain"/>
    <property type="match status" value="1"/>
</dbReference>
<evidence type="ECO:0000256" key="1">
    <source>
        <dbReference type="ARBA" id="ARBA00001946"/>
    </source>
</evidence>
<dbReference type="Proteomes" id="UP001385499">
    <property type="component" value="Unassembled WGS sequence"/>
</dbReference>
<evidence type="ECO:0000256" key="3">
    <source>
        <dbReference type="ARBA" id="ARBA00022842"/>
    </source>
</evidence>
<protein>
    <submittedName>
        <fullName evidence="5">Mandelate racemase/muconate lactonizing enzyme family protein</fullName>
    </submittedName>
</protein>
<evidence type="ECO:0000259" key="4">
    <source>
        <dbReference type="SMART" id="SM00922"/>
    </source>
</evidence>
<evidence type="ECO:0000256" key="2">
    <source>
        <dbReference type="ARBA" id="ARBA00022723"/>
    </source>
</evidence>
<dbReference type="InterPro" id="IPR013341">
    <property type="entry name" value="Mandelate_racemase_N_dom"/>
</dbReference>
<sequence>MAMIEHVQIFMLDLVPKVQRTDAIQSFKSQETPFVRITDSDGAIGTGYSYTIGDGGPAIMSLLERTLVPQLLGREADEIEAIWRDLLFSSHATAVGPIMSLALAAIDTALWDLRGKKTGLSLSRLAGGAKRSVPLYTTEGGWLQIEPEALAEDALAAQAKGFSGSKVKIGKPHLAEDRARLERVRDAVGPSYEIMTDANQSMTAAKALRYAPMLEELDIAWFEEPLPADDIAGHARLSAQCRVPVAVGESLYSPGQFGDYVAAGACGIVQADVARVGGITPWLKVAHMAEAHNIAICPHFLMELHVSLVCAVPNAPWLEYIPQLDEIAGPMQIENGHAIASVAPGLGIEWDEDALTSRRVDGQSATFTKGAI</sequence>
<dbReference type="InterPro" id="IPR036849">
    <property type="entry name" value="Enolase-like_C_sf"/>
</dbReference>
<dbReference type="Gene3D" id="3.20.20.120">
    <property type="entry name" value="Enolase-like C-terminal domain"/>
    <property type="match status" value="1"/>
</dbReference>
<dbReference type="EMBL" id="JBAKIA010000012">
    <property type="protein sequence ID" value="MEJ8475690.1"/>
    <property type="molecule type" value="Genomic_DNA"/>
</dbReference>
<dbReference type="Pfam" id="PF13378">
    <property type="entry name" value="MR_MLE_C"/>
    <property type="match status" value="1"/>
</dbReference>
<accession>A0ABU8TNG5</accession>
<evidence type="ECO:0000313" key="5">
    <source>
        <dbReference type="EMBL" id="MEJ8475690.1"/>
    </source>
</evidence>
<dbReference type="SFLD" id="SFLDS00001">
    <property type="entry name" value="Enolase"/>
    <property type="match status" value="1"/>
</dbReference>
<name>A0ABU8TNG5_9HYPH</name>
<comment type="cofactor">
    <cofactor evidence="1">
        <name>Mg(2+)</name>
        <dbReference type="ChEBI" id="CHEBI:18420"/>
    </cofactor>
</comment>
<dbReference type="InterPro" id="IPR029065">
    <property type="entry name" value="Enolase_C-like"/>
</dbReference>
<dbReference type="Pfam" id="PF02746">
    <property type="entry name" value="MR_MLE_N"/>
    <property type="match status" value="1"/>
</dbReference>
<keyword evidence="2" id="KW-0479">Metal-binding</keyword>
<dbReference type="PANTHER" id="PTHR13794">
    <property type="entry name" value="ENOLASE SUPERFAMILY, MANDELATE RACEMASE"/>
    <property type="match status" value="1"/>
</dbReference>